<proteinExistence type="predicted"/>
<evidence type="ECO:0000256" key="1">
    <source>
        <dbReference type="SAM" id="Phobius"/>
    </source>
</evidence>
<accession>A0A5B7H604</accession>
<dbReference type="EMBL" id="VSRR010022216">
    <property type="protein sequence ID" value="MPC64528.1"/>
    <property type="molecule type" value="Genomic_DNA"/>
</dbReference>
<dbReference type="SUPFAM" id="SSF103473">
    <property type="entry name" value="MFS general substrate transporter"/>
    <property type="match status" value="1"/>
</dbReference>
<dbReference type="Proteomes" id="UP000324222">
    <property type="component" value="Unassembled WGS sequence"/>
</dbReference>
<name>A0A5B7H604_PORTR</name>
<comment type="caution">
    <text evidence="2">The sequence shown here is derived from an EMBL/GenBank/DDBJ whole genome shotgun (WGS) entry which is preliminary data.</text>
</comment>
<dbReference type="GO" id="GO:0008028">
    <property type="term" value="F:monocarboxylic acid transmembrane transporter activity"/>
    <property type="evidence" value="ECO:0007669"/>
    <property type="project" value="TreeGrafter"/>
</dbReference>
<evidence type="ECO:0000313" key="3">
    <source>
        <dbReference type="Proteomes" id="UP000324222"/>
    </source>
</evidence>
<keyword evidence="1" id="KW-0472">Membrane</keyword>
<dbReference type="InterPro" id="IPR036259">
    <property type="entry name" value="MFS_trans_sf"/>
</dbReference>
<feature type="transmembrane region" description="Helical" evidence="1">
    <location>
        <begin position="183"/>
        <end position="205"/>
    </location>
</feature>
<evidence type="ECO:0000313" key="2">
    <source>
        <dbReference type="EMBL" id="MPC64528.1"/>
    </source>
</evidence>
<dbReference type="PANTHER" id="PTHR11360:SF306">
    <property type="entry name" value="RE01051P"/>
    <property type="match status" value="1"/>
</dbReference>
<dbReference type="InterPro" id="IPR050327">
    <property type="entry name" value="Proton-linked_MCT"/>
</dbReference>
<dbReference type="PANTHER" id="PTHR11360">
    <property type="entry name" value="MONOCARBOXYLATE TRANSPORTER"/>
    <property type="match status" value="1"/>
</dbReference>
<dbReference type="OrthoDB" id="5667at2759"/>
<dbReference type="AlphaFoldDB" id="A0A5B7H604"/>
<sequence length="241" mass="26257">MILGSSFNMLVVPYLLLYLHAEFGFRGAILVTGGVCLNQIPASMVFHPVKWHSKKPHHCATVQERDCKTDHLRAVLEAFISNLSLLKFTRVVVISLPFAVYFTGVVFTSSYIPFVMQSTGYTLEDSAYCLTIMGIFHIMATLIHPCLSFAFRGSHFPIMAVGYGSLPVALVGFIHGTNIHVKAASMAFFGMSMSFVGVSIGPVIAETFDASMVLRVLSINGIFDTTAFLIIGPLTGSSLTF</sequence>
<dbReference type="Gene3D" id="1.20.1250.20">
    <property type="entry name" value="MFS general substrate transporter like domains"/>
    <property type="match status" value="1"/>
</dbReference>
<keyword evidence="1" id="KW-1133">Transmembrane helix</keyword>
<gene>
    <name evidence="2" type="ORF">E2C01_058646</name>
</gene>
<keyword evidence="1" id="KW-0812">Transmembrane</keyword>
<keyword evidence="3" id="KW-1185">Reference proteome</keyword>
<organism evidence="2 3">
    <name type="scientific">Portunus trituberculatus</name>
    <name type="common">Swimming crab</name>
    <name type="synonym">Neptunus trituberculatus</name>
    <dbReference type="NCBI Taxonomy" id="210409"/>
    <lineage>
        <taxon>Eukaryota</taxon>
        <taxon>Metazoa</taxon>
        <taxon>Ecdysozoa</taxon>
        <taxon>Arthropoda</taxon>
        <taxon>Crustacea</taxon>
        <taxon>Multicrustacea</taxon>
        <taxon>Malacostraca</taxon>
        <taxon>Eumalacostraca</taxon>
        <taxon>Eucarida</taxon>
        <taxon>Decapoda</taxon>
        <taxon>Pleocyemata</taxon>
        <taxon>Brachyura</taxon>
        <taxon>Eubrachyura</taxon>
        <taxon>Portunoidea</taxon>
        <taxon>Portunidae</taxon>
        <taxon>Portuninae</taxon>
        <taxon>Portunus</taxon>
    </lineage>
</organism>
<feature type="transmembrane region" description="Helical" evidence="1">
    <location>
        <begin position="132"/>
        <end position="151"/>
    </location>
</feature>
<feature type="transmembrane region" description="Helical" evidence="1">
    <location>
        <begin position="91"/>
        <end position="112"/>
    </location>
</feature>
<reference evidence="2 3" key="1">
    <citation type="submission" date="2019-05" db="EMBL/GenBank/DDBJ databases">
        <title>Another draft genome of Portunus trituberculatus and its Hox gene families provides insights of decapod evolution.</title>
        <authorList>
            <person name="Jeong J.-H."/>
            <person name="Song I."/>
            <person name="Kim S."/>
            <person name="Choi T."/>
            <person name="Kim D."/>
            <person name="Ryu S."/>
            <person name="Kim W."/>
        </authorList>
    </citation>
    <scope>NUCLEOTIDE SEQUENCE [LARGE SCALE GENOMIC DNA]</scope>
    <source>
        <tissue evidence="2">Muscle</tissue>
    </source>
</reference>
<feature type="transmembrane region" description="Helical" evidence="1">
    <location>
        <begin position="212"/>
        <end position="231"/>
    </location>
</feature>
<protein>
    <submittedName>
        <fullName evidence="2">Uncharacterized protein</fullName>
    </submittedName>
</protein>
<feature type="transmembrane region" description="Helical" evidence="1">
    <location>
        <begin position="23"/>
        <end position="46"/>
    </location>
</feature>
<feature type="transmembrane region" description="Helical" evidence="1">
    <location>
        <begin position="158"/>
        <end position="177"/>
    </location>
</feature>